<comment type="subcellular location">
    <subcellularLocation>
        <location evidence="2">Cytoplasm</location>
    </subcellularLocation>
</comment>
<keyword evidence="7 8" id="KW-0413">Isomerase</keyword>
<dbReference type="EC" id="5.2.1.8" evidence="9"/>
<gene>
    <name evidence="11" type="ORF">DFR85_07320</name>
</gene>
<accession>A0A2U9IEK8</accession>
<evidence type="ECO:0000256" key="7">
    <source>
        <dbReference type="ARBA" id="ARBA00023235"/>
    </source>
</evidence>
<comment type="catalytic activity">
    <reaction evidence="1 8 9">
        <text>[protein]-peptidylproline (omega=180) = [protein]-peptidylproline (omega=0)</text>
        <dbReference type="Rhea" id="RHEA:16237"/>
        <dbReference type="Rhea" id="RHEA-COMP:10747"/>
        <dbReference type="Rhea" id="RHEA-COMP:10748"/>
        <dbReference type="ChEBI" id="CHEBI:83833"/>
        <dbReference type="ChEBI" id="CHEBI:83834"/>
        <dbReference type="EC" id="5.2.1.8"/>
    </reaction>
</comment>
<keyword evidence="5 8" id="KW-0697">Rotamase</keyword>
<keyword evidence="12" id="KW-1185">Reference proteome</keyword>
<protein>
    <recommendedName>
        <fullName evidence="9">Peptidyl-prolyl cis-trans isomerase</fullName>
        <ecNumber evidence="9">5.2.1.8</ecNumber>
    </recommendedName>
</protein>
<evidence type="ECO:0000313" key="11">
    <source>
        <dbReference type="EMBL" id="AWR94435.1"/>
    </source>
</evidence>
<dbReference type="PANTHER" id="PTHR47861">
    <property type="entry name" value="FKBP-TYPE PEPTIDYL-PROLYL CIS-TRANS ISOMERASE SLYD"/>
    <property type="match status" value="1"/>
</dbReference>
<dbReference type="InterPro" id="IPR054016">
    <property type="entry name" value="FKBP26_IF"/>
</dbReference>
<dbReference type="Pfam" id="PF22199">
    <property type="entry name" value="FKBP26_IF"/>
    <property type="match status" value="1"/>
</dbReference>
<sequence>MFKDNDFLYIDYTAKIKDTNEIIDTTIEEEAKKANIFNSEKKYGPQLVILGEHRLVKGLEEALYNFNINEEKTIEVTPDKAYGERDPTKIKIVSLGELKRQGISPYPNMVIRLQDGSLATIKSVSGGRVIIDLNHPYAGKTILYQVKIVKQLQDDKEKISALLERWFGSNPKLNFEITDDKKNVNFNVNKDIFLLEDIQMRKFMLAKDIITFVLPESVVSYTEKYDKSVF</sequence>
<reference evidence="11 12" key="1">
    <citation type="submission" date="2018-05" db="EMBL/GenBank/DDBJ databases">
        <title>Complete Genome Sequences of Extremely Thermoacidophilic, Metal-Mobilizing Type-Strain Members of the Archaeal Family Sulfolobaceae: Acidianus brierleyi DSM-1651T, Acidianus sulfidivorans DSM-18786T, Metallosphaera hakonensis DSM-7519T, and Metallosphaera prunae DSM-10039T.</title>
        <authorList>
            <person name="Counts J.A."/>
            <person name="Kelly R.M."/>
        </authorList>
    </citation>
    <scope>NUCLEOTIDE SEQUENCE [LARGE SCALE GENOMIC DNA]</scope>
    <source>
        <strain evidence="11 12">DSM 1651</strain>
    </source>
</reference>
<comment type="similarity">
    <text evidence="3 9">Belongs to the FKBP-type PPIase family.</text>
</comment>
<evidence type="ECO:0000256" key="2">
    <source>
        <dbReference type="ARBA" id="ARBA00004496"/>
    </source>
</evidence>
<feature type="domain" description="PPIase FKBP-type" evidence="10">
    <location>
        <begin position="5"/>
        <end position="119"/>
    </location>
</feature>
<dbReference type="GO" id="GO:0005737">
    <property type="term" value="C:cytoplasm"/>
    <property type="evidence" value="ECO:0007669"/>
    <property type="project" value="UniProtKB-SubCell"/>
</dbReference>
<evidence type="ECO:0000256" key="4">
    <source>
        <dbReference type="ARBA" id="ARBA00022490"/>
    </source>
</evidence>
<organism evidence="11 12">
    <name type="scientific">Acidianus brierleyi</name>
    <dbReference type="NCBI Taxonomy" id="41673"/>
    <lineage>
        <taxon>Archaea</taxon>
        <taxon>Thermoproteota</taxon>
        <taxon>Thermoprotei</taxon>
        <taxon>Sulfolobales</taxon>
        <taxon>Sulfolobaceae</taxon>
        <taxon>Acidianus</taxon>
    </lineage>
</organism>
<dbReference type="GO" id="GO:0042026">
    <property type="term" value="P:protein refolding"/>
    <property type="evidence" value="ECO:0007669"/>
    <property type="project" value="UniProtKB-ARBA"/>
</dbReference>
<dbReference type="SUPFAM" id="SSF54534">
    <property type="entry name" value="FKBP-like"/>
    <property type="match status" value="1"/>
</dbReference>
<proteinExistence type="inferred from homology"/>
<dbReference type="OrthoDB" id="8615at2157"/>
<dbReference type="RefSeq" id="WP_110270316.1">
    <property type="nucleotide sequence ID" value="NZ_CP029289.2"/>
</dbReference>
<evidence type="ECO:0000256" key="6">
    <source>
        <dbReference type="ARBA" id="ARBA00023186"/>
    </source>
</evidence>
<dbReference type="Proteomes" id="UP000248044">
    <property type="component" value="Chromosome"/>
</dbReference>
<keyword evidence="6" id="KW-0143">Chaperone</keyword>
<dbReference type="AlphaFoldDB" id="A0A2U9IEK8"/>
<evidence type="ECO:0000256" key="5">
    <source>
        <dbReference type="ARBA" id="ARBA00023110"/>
    </source>
</evidence>
<evidence type="ECO:0000256" key="8">
    <source>
        <dbReference type="PROSITE-ProRule" id="PRU00277"/>
    </source>
</evidence>
<evidence type="ECO:0000259" key="10">
    <source>
        <dbReference type="PROSITE" id="PS50059"/>
    </source>
</evidence>
<name>A0A2U9IEK8_9CREN</name>
<dbReference type="KEGG" id="abri:DFR85_07320"/>
<dbReference type="EMBL" id="CP029289">
    <property type="protein sequence ID" value="AWR94435.1"/>
    <property type="molecule type" value="Genomic_DNA"/>
</dbReference>
<dbReference type="InterPro" id="IPR046357">
    <property type="entry name" value="PPIase_dom_sf"/>
</dbReference>
<dbReference type="InterPro" id="IPR001179">
    <property type="entry name" value="PPIase_FKBP_dom"/>
</dbReference>
<evidence type="ECO:0000256" key="3">
    <source>
        <dbReference type="ARBA" id="ARBA00006577"/>
    </source>
</evidence>
<dbReference type="PROSITE" id="PS50059">
    <property type="entry name" value="FKBP_PPIASE"/>
    <property type="match status" value="1"/>
</dbReference>
<dbReference type="Gene3D" id="3.10.50.40">
    <property type="match status" value="1"/>
</dbReference>
<keyword evidence="4" id="KW-0963">Cytoplasm</keyword>
<dbReference type="GeneID" id="36831954"/>
<dbReference type="Gene3D" id="2.40.10.330">
    <property type="match status" value="1"/>
</dbReference>
<evidence type="ECO:0000256" key="9">
    <source>
        <dbReference type="RuleBase" id="RU003915"/>
    </source>
</evidence>
<dbReference type="PANTHER" id="PTHR47861:SF3">
    <property type="entry name" value="FKBP-TYPE PEPTIDYL-PROLYL CIS-TRANS ISOMERASE SLYD"/>
    <property type="match status" value="1"/>
</dbReference>
<dbReference type="GO" id="GO:0003755">
    <property type="term" value="F:peptidyl-prolyl cis-trans isomerase activity"/>
    <property type="evidence" value="ECO:0007669"/>
    <property type="project" value="UniProtKB-UniRule"/>
</dbReference>
<evidence type="ECO:0000256" key="1">
    <source>
        <dbReference type="ARBA" id="ARBA00000971"/>
    </source>
</evidence>
<dbReference type="InterPro" id="IPR048261">
    <property type="entry name" value="SlpA/SlyD-like_ins_sf"/>
</dbReference>
<dbReference type="Gene3D" id="3.30.70.2210">
    <property type="match status" value="1"/>
</dbReference>
<evidence type="ECO:0000313" key="12">
    <source>
        <dbReference type="Proteomes" id="UP000248044"/>
    </source>
</evidence>
<dbReference type="Pfam" id="PF00254">
    <property type="entry name" value="FKBP_C"/>
    <property type="match status" value="1"/>
</dbReference>